<keyword evidence="5" id="KW-1185">Reference proteome</keyword>
<evidence type="ECO:0000256" key="3">
    <source>
        <dbReference type="ARBA" id="ARBA00023002"/>
    </source>
</evidence>
<evidence type="ECO:0000256" key="1">
    <source>
        <dbReference type="ARBA" id="ARBA00006484"/>
    </source>
</evidence>
<dbReference type="EMBL" id="LKEA01000008">
    <property type="protein sequence ID" value="ROW07348.1"/>
    <property type="molecule type" value="Genomic_DNA"/>
</dbReference>
<dbReference type="InterPro" id="IPR020904">
    <property type="entry name" value="Sc_DH/Rdtase_CS"/>
</dbReference>
<protein>
    <recommendedName>
        <fullName evidence="6">Ketoreductase (KR) domain-containing protein</fullName>
    </recommendedName>
</protein>
<dbReference type="STRING" id="356882.A0A423WVG0"/>
<dbReference type="CDD" id="cd05233">
    <property type="entry name" value="SDR_c"/>
    <property type="match status" value="1"/>
</dbReference>
<dbReference type="SUPFAM" id="SSF51735">
    <property type="entry name" value="NAD(P)-binding Rossmann-fold domains"/>
    <property type="match status" value="1"/>
</dbReference>
<dbReference type="OrthoDB" id="2962696at2759"/>
<accession>A0A423WVG0</accession>
<dbReference type="AlphaFoldDB" id="A0A423WVG0"/>
<keyword evidence="2" id="KW-0521">NADP</keyword>
<dbReference type="GO" id="GO:0016491">
    <property type="term" value="F:oxidoreductase activity"/>
    <property type="evidence" value="ECO:0007669"/>
    <property type="project" value="UniProtKB-KW"/>
</dbReference>
<evidence type="ECO:0000256" key="2">
    <source>
        <dbReference type="ARBA" id="ARBA00022857"/>
    </source>
</evidence>
<evidence type="ECO:0008006" key="6">
    <source>
        <dbReference type="Google" id="ProtNLM"/>
    </source>
</evidence>
<proteinExistence type="inferred from homology"/>
<dbReference type="Pfam" id="PF13561">
    <property type="entry name" value="adh_short_C2"/>
    <property type="match status" value="1"/>
</dbReference>
<evidence type="ECO:0000313" key="4">
    <source>
        <dbReference type="EMBL" id="ROW07348.1"/>
    </source>
</evidence>
<organism evidence="4 5">
    <name type="scientific">Cytospora schulzeri</name>
    <dbReference type="NCBI Taxonomy" id="448051"/>
    <lineage>
        <taxon>Eukaryota</taxon>
        <taxon>Fungi</taxon>
        <taxon>Dikarya</taxon>
        <taxon>Ascomycota</taxon>
        <taxon>Pezizomycotina</taxon>
        <taxon>Sordariomycetes</taxon>
        <taxon>Sordariomycetidae</taxon>
        <taxon>Diaporthales</taxon>
        <taxon>Cytosporaceae</taxon>
        <taxon>Cytospora</taxon>
    </lineage>
</organism>
<sequence>MLDANSVFRVDGIVAVVTGGGTGIGWNMAEALAVNGARKVYILGRRLDVLKQGAAKYPDVMVPLVCDVTSKESLQSAVDQVSKDIGYINLLIANSGIAGPANHYNPSLPLPDLRSQLLSASMEDFTKTLHVNVTGAWFTMASFLELLDAGNKHAVSGEAGAFGAPVKEGVKVPSIQSQVVFISSLAAFSRGHWTAPSYGGSKAAIMQLMKHASTNLVRHGIRANALAPGLFPSELTTELLSGRKPEEETPDDHRWIPVQKFGGEEEMAGAILYLASRAGSFTNGMVLLNDGGRASIIPATY</sequence>
<evidence type="ECO:0000313" key="5">
    <source>
        <dbReference type="Proteomes" id="UP000283895"/>
    </source>
</evidence>
<dbReference type="Pfam" id="PF00106">
    <property type="entry name" value="adh_short"/>
    <property type="match status" value="1"/>
</dbReference>
<dbReference type="PANTHER" id="PTHR43618:SF18">
    <property type="entry name" value="SHORT CHAIN DEHYDROGENASE_REDUCTASE FAMILY (AFU_ORTHOLOGUE AFUA_5G12480)"/>
    <property type="match status" value="1"/>
</dbReference>
<dbReference type="PROSITE" id="PS00061">
    <property type="entry name" value="ADH_SHORT"/>
    <property type="match status" value="1"/>
</dbReference>
<dbReference type="InterPro" id="IPR036291">
    <property type="entry name" value="NAD(P)-bd_dom_sf"/>
</dbReference>
<dbReference type="Proteomes" id="UP000283895">
    <property type="component" value="Unassembled WGS sequence"/>
</dbReference>
<comment type="caution">
    <text evidence="4">The sequence shown here is derived from an EMBL/GenBank/DDBJ whole genome shotgun (WGS) entry which is preliminary data.</text>
</comment>
<gene>
    <name evidence="4" type="ORF">VMCG_03899</name>
</gene>
<dbReference type="InterPro" id="IPR052178">
    <property type="entry name" value="Sec_Metab_Biosynth_SDR"/>
</dbReference>
<keyword evidence="3" id="KW-0560">Oxidoreductase</keyword>
<dbReference type="PANTHER" id="PTHR43618">
    <property type="entry name" value="7-ALPHA-HYDROXYSTEROID DEHYDROGENASE"/>
    <property type="match status" value="1"/>
</dbReference>
<name>A0A423WVG0_9PEZI</name>
<dbReference type="Gene3D" id="3.40.50.720">
    <property type="entry name" value="NAD(P)-binding Rossmann-like Domain"/>
    <property type="match status" value="1"/>
</dbReference>
<comment type="similarity">
    <text evidence="1">Belongs to the short-chain dehydrogenases/reductases (SDR) family.</text>
</comment>
<dbReference type="InterPro" id="IPR002347">
    <property type="entry name" value="SDR_fam"/>
</dbReference>
<dbReference type="PRINTS" id="PR00081">
    <property type="entry name" value="GDHRDH"/>
</dbReference>
<reference evidence="4 5" key="1">
    <citation type="submission" date="2015-09" db="EMBL/GenBank/DDBJ databases">
        <title>Host preference determinants of Valsa canker pathogens revealed by comparative genomics.</title>
        <authorList>
            <person name="Yin Z."/>
            <person name="Huang L."/>
        </authorList>
    </citation>
    <scope>NUCLEOTIDE SEQUENCE [LARGE SCALE GENOMIC DNA]</scope>
    <source>
        <strain evidence="4 5">03-1</strain>
    </source>
</reference>